<evidence type="ECO:0000256" key="2">
    <source>
        <dbReference type="ARBA" id="ARBA00007776"/>
    </source>
</evidence>
<keyword evidence="4 8" id="KW-0812">Transmembrane</keyword>
<keyword evidence="3" id="KW-1003">Cell membrane</keyword>
<dbReference type="GO" id="GO:0008360">
    <property type="term" value="P:regulation of cell shape"/>
    <property type="evidence" value="ECO:0007669"/>
    <property type="project" value="UniProtKB-KW"/>
</dbReference>
<keyword evidence="6 8" id="KW-1133">Transmembrane helix</keyword>
<reference evidence="9 10" key="1">
    <citation type="submission" date="2019-11" db="EMBL/GenBank/DDBJ databases">
        <title>Pedobacter sp. HMF7056 Genome sequencing and assembly.</title>
        <authorList>
            <person name="Kang H."/>
            <person name="Kim H."/>
            <person name="Joh K."/>
        </authorList>
    </citation>
    <scope>NUCLEOTIDE SEQUENCE [LARGE SCALE GENOMIC DNA]</scope>
    <source>
        <strain evidence="9 10">HMF7056</strain>
    </source>
</reference>
<accession>A0A7K1XUX0</accession>
<comment type="similarity">
    <text evidence="2">Belongs to the MreD family.</text>
</comment>
<keyword evidence="7 8" id="KW-0472">Membrane</keyword>
<comment type="caution">
    <text evidence="9">The sequence shown here is derived from an EMBL/GenBank/DDBJ whole genome shotgun (WGS) entry which is preliminary data.</text>
</comment>
<dbReference type="EMBL" id="WVHS01000001">
    <property type="protein sequence ID" value="MXV14597.1"/>
    <property type="molecule type" value="Genomic_DNA"/>
</dbReference>
<keyword evidence="5" id="KW-0133">Cell shape</keyword>
<evidence type="ECO:0000256" key="5">
    <source>
        <dbReference type="ARBA" id="ARBA00022960"/>
    </source>
</evidence>
<evidence type="ECO:0000256" key="1">
    <source>
        <dbReference type="ARBA" id="ARBA00004651"/>
    </source>
</evidence>
<evidence type="ECO:0000256" key="4">
    <source>
        <dbReference type="ARBA" id="ARBA00022692"/>
    </source>
</evidence>
<dbReference type="NCBIfam" id="TIGR03426">
    <property type="entry name" value="shape_MreD"/>
    <property type="match status" value="1"/>
</dbReference>
<evidence type="ECO:0000256" key="8">
    <source>
        <dbReference type="SAM" id="Phobius"/>
    </source>
</evidence>
<evidence type="ECO:0000256" key="3">
    <source>
        <dbReference type="ARBA" id="ARBA00022475"/>
    </source>
</evidence>
<gene>
    <name evidence="9" type="primary">mreD</name>
    <name evidence="9" type="ORF">GS398_04755</name>
</gene>
<evidence type="ECO:0000256" key="6">
    <source>
        <dbReference type="ARBA" id="ARBA00022989"/>
    </source>
</evidence>
<protein>
    <submittedName>
        <fullName evidence="9">Rod shape-determining protein MreD</fullName>
    </submittedName>
</protein>
<keyword evidence="10" id="KW-1185">Reference proteome</keyword>
<feature type="transmembrane region" description="Helical" evidence="8">
    <location>
        <begin position="71"/>
        <end position="93"/>
    </location>
</feature>
<dbReference type="InterPro" id="IPR007227">
    <property type="entry name" value="Cell_shape_determining_MreD"/>
</dbReference>
<feature type="transmembrane region" description="Helical" evidence="8">
    <location>
        <begin position="144"/>
        <end position="165"/>
    </location>
</feature>
<feature type="transmembrane region" description="Helical" evidence="8">
    <location>
        <begin position="114"/>
        <end position="132"/>
    </location>
</feature>
<evidence type="ECO:0000313" key="10">
    <source>
        <dbReference type="Proteomes" id="UP000451233"/>
    </source>
</evidence>
<name>A0A7K1XUX0_9SPHI</name>
<proteinExistence type="inferred from homology"/>
<evidence type="ECO:0000313" key="9">
    <source>
        <dbReference type="EMBL" id="MXV14597.1"/>
    </source>
</evidence>
<dbReference type="Proteomes" id="UP000451233">
    <property type="component" value="Unassembled WGS sequence"/>
</dbReference>
<feature type="transmembrane region" description="Helical" evidence="8">
    <location>
        <begin position="6"/>
        <end position="23"/>
    </location>
</feature>
<sequence length="171" mass="19979">MSRVILINMIRFMALLFFQVFLLKNMGYYNLATPFLYILFIMLLPFGIPNWLLFVLAFITGCTVDAFYDTAGVNAAACTVLAMVRVIFISITVQREGFDNEPEPNLAVMNFRWFFFYTFVLTIFHHTTLFLLETFNFDEIQYTITRILLSSAFTIVLILVYEFIFSTKKAR</sequence>
<evidence type="ECO:0000256" key="7">
    <source>
        <dbReference type="ARBA" id="ARBA00023136"/>
    </source>
</evidence>
<dbReference type="GO" id="GO:0005886">
    <property type="term" value="C:plasma membrane"/>
    <property type="evidence" value="ECO:0007669"/>
    <property type="project" value="UniProtKB-SubCell"/>
</dbReference>
<organism evidence="9 10">
    <name type="scientific">Hufsiella ginkgonis</name>
    <dbReference type="NCBI Taxonomy" id="2695274"/>
    <lineage>
        <taxon>Bacteria</taxon>
        <taxon>Pseudomonadati</taxon>
        <taxon>Bacteroidota</taxon>
        <taxon>Sphingobacteriia</taxon>
        <taxon>Sphingobacteriales</taxon>
        <taxon>Sphingobacteriaceae</taxon>
        <taxon>Hufsiella</taxon>
    </lineage>
</organism>
<feature type="transmembrane region" description="Helical" evidence="8">
    <location>
        <begin position="35"/>
        <end position="59"/>
    </location>
</feature>
<dbReference type="AlphaFoldDB" id="A0A7K1XUX0"/>
<comment type="subcellular location">
    <subcellularLocation>
        <location evidence="1">Cell membrane</location>
        <topology evidence="1">Multi-pass membrane protein</topology>
    </subcellularLocation>
</comment>